<dbReference type="OrthoDB" id="3212097at2"/>
<feature type="region of interest" description="Disordered" evidence="1">
    <location>
        <begin position="1"/>
        <end position="24"/>
    </location>
</feature>
<dbReference type="AlphaFoldDB" id="A0A1H1R6K2"/>
<dbReference type="Proteomes" id="UP000198983">
    <property type="component" value="Chromosome I"/>
</dbReference>
<gene>
    <name evidence="2" type="ORF">SAMN04489717_2294</name>
</gene>
<evidence type="ECO:0000313" key="2">
    <source>
        <dbReference type="EMBL" id="SDS31333.1"/>
    </source>
</evidence>
<sequence length="150" mass="16767">MTSLPEQHGSAKRPDRPVVHRRPDGVSDATVAALGKLSEAFEVVEHARGVLFEFHRLCGTADLTLQDAVAELREAGHPELADEIDDCLVGRDVVDGRWSFQLVEAYDQHYWSVFRDVERAARQRVGDLPRHLFEAEMKHREQGGAPDGVS</sequence>
<feature type="compositionally biased region" description="Basic and acidic residues" evidence="1">
    <location>
        <begin position="12"/>
        <end position="24"/>
    </location>
</feature>
<reference evidence="2 3" key="1">
    <citation type="submission" date="2016-10" db="EMBL/GenBank/DDBJ databases">
        <authorList>
            <person name="de Groot N.N."/>
        </authorList>
    </citation>
    <scope>NUCLEOTIDE SEQUENCE [LARGE SCALE GENOMIC DNA]</scope>
    <source>
        <strain evidence="2 3">DSM 22024</strain>
    </source>
</reference>
<proteinExistence type="predicted"/>
<dbReference type="EMBL" id="LT629732">
    <property type="protein sequence ID" value="SDS31333.1"/>
    <property type="molecule type" value="Genomic_DNA"/>
</dbReference>
<evidence type="ECO:0000313" key="3">
    <source>
        <dbReference type="Proteomes" id="UP000198983"/>
    </source>
</evidence>
<organism evidence="2 3">
    <name type="scientific">Actinopolymorpha singaporensis</name>
    <dbReference type="NCBI Taxonomy" id="117157"/>
    <lineage>
        <taxon>Bacteria</taxon>
        <taxon>Bacillati</taxon>
        <taxon>Actinomycetota</taxon>
        <taxon>Actinomycetes</taxon>
        <taxon>Propionibacteriales</taxon>
        <taxon>Actinopolymorphaceae</taxon>
        <taxon>Actinopolymorpha</taxon>
    </lineage>
</organism>
<protein>
    <submittedName>
        <fullName evidence="2">Uncharacterized protein</fullName>
    </submittedName>
</protein>
<name>A0A1H1R6K2_9ACTN</name>
<dbReference type="STRING" id="117157.SAMN04489717_2294"/>
<evidence type="ECO:0000256" key="1">
    <source>
        <dbReference type="SAM" id="MobiDB-lite"/>
    </source>
</evidence>
<keyword evidence="3" id="KW-1185">Reference proteome</keyword>
<accession>A0A1H1R6K2</accession>